<dbReference type="InterPro" id="IPR025638">
    <property type="entry name" value="DUF4336"/>
</dbReference>
<sequence length="232" mass="25586">MGMLTPLGEGLFVVDGPATRDMGMPFTTRMSVVRLRDGSVWVSSPVPVPYETLTEVTSLGPVRYLVSPTPRHLWRLARWHLLFPDAELWSSPITPFTLKRGDLPLAGVLGPAVPGSWTPELDHVVLGGPVLQESAFLHAPSRTLLLEDVIQVHHPLPGHPISNAVFRLGGVMAPDGGVSRDIRLTFRPRTTARESVLRMLDWPFDAVVLAHGPIITEHAKDFVARAFHWLID</sequence>
<evidence type="ECO:0008006" key="3">
    <source>
        <dbReference type="Google" id="ProtNLM"/>
    </source>
</evidence>
<name>A0ABN2U3W7_9MICO</name>
<dbReference type="Proteomes" id="UP001501196">
    <property type="component" value="Unassembled WGS sequence"/>
</dbReference>
<evidence type="ECO:0000313" key="1">
    <source>
        <dbReference type="EMBL" id="GAA2027243.1"/>
    </source>
</evidence>
<organism evidence="1 2">
    <name type="scientific">Agromyces tropicus</name>
    <dbReference type="NCBI Taxonomy" id="555371"/>
    <lineage>
        <taxon>Bacteria</taxon>
        <taxon>Bacillati</taxon>
        <taxon>Actinomycetota</taxon>
        <taxon>Actinomycetes</taxon>
        <taxon>Micrococcales</taxon>
        <taxon>Microbacteriaceae</taxon>
        <taxon>Agromyces</taxon>
    </lineage>
</organism>
<dbReference type="RefSeq" id="WP_344369668.1">
    <property type="nucleotide sequence ID" value="NZ_BAAAPW010000001.1"/>
</dbReference>
<gene>
    <name evidence="1" type="ORF">GCM10009819_08270</name>
</gene>
<accession>A0ABN2U3W7</accession>
<dbReference type="PANTHER" id="PTHR33835:SF1">
    <property type="entry name" value="METALLO-BETA-LACTAMASE DOMAIN-CONTAINING PROTEIN"/>
    <property type="match status" value="1"/>
</dbReference>
<dbReference type="EMBL" id="BAAAPW010000001">
    <property type="protein sequence ID" value="GAA2027243.1"/>
    <property type="molecule type" value="Genomic_DNA"/>
</dbReference>
<dbReference type="Pfam" id="PF14234">
    <property type="entry name" value="DUF4336"/>
    <property type="match status" value="1"/>
</dbReference>
<protein>
    <recommendedName>
        <fullName evidence="3">DUF4336 domain-containing protein</fullName>
    </recommendedName>
</protein>
<evidence type="ECO:0000313" key="2">
    <source>
        <dbReference type="Proteomes" id="UP001501196"/>
    </source>
</evidence>
<reference evidence="1 2" key="1">
    <citation type="journal article" date="2019" name="Int. J. Syst. Evol. Microbiol.">
        <title>The Global Catalogue of Microorganisms (GCM) 10K type strain sequencing project: providing services to taxonomists for standard genome sequencing and annotation.</title>
        <authorList>
            <consortium name="The Broad Institute Genomics Platform"/>
            <consortium name="The Broad Institute Genome Sequencing Center for Infectious Disease"/>
            <person name="Wu L."/>
            <person name="Ma J."/>
        </authorList>
    </citation>
    <scope>NUCLEOTIDE SEQUENCE [LARGE SCALE GENOMIC DNA]</scope>
    <source>
        <strain evidence="1 2">JCM 15672</strain>
    </source>
</reference>
<keyword evidence="2" id="KW-1185">Reference proteome</keyword>
<dbReference type="SUPFAM" id="SSF56281">
    <property type="entry name" value="Metallo-hydrolase/oxidoreductase"/>
    <property type="match status" value="1"/>
</dbReference>
<comment type="caution">
    <text evidence="1">The sequence shown here is derived from an EMBL/GenBank/DDBJ whole genome shotgun (WGS) entry which is preliminary data.</text>
</comment>
<dbReference type="InterPro" id="IPR036866">
    <property type="entry name" value="RibonucZ/Hydroxyglut_hydro"/>
</dbReference>
<proteinExistence type="predicted"/>
<dbReference type="PANTHER" id="PTHR33835">
    <property type="entry name" value="YALI0C07656P"/>
    <property type="match status" value="1"/>
</dbReference>